<keyword evidence="1" id="KW-1133">Transmembrane helix</keyword>
<feature type="transmembrane region" description="Helical" evidence="1">
    <location>
        <begin position="6"/>
        <end position="26"/>
    </location>
</feature>
<accession>A0A0J1FTV2</accession>
<evidence type="ECO:0000256" key="1">
    <source>
        <dbReference type="SAM" id="Phobius"/>
    </source>
</evidence>
<dbReference type="Proteomes" id="UP000036356">
    <property type="component" value="Unassembled WGS sequence"/>
</dbReference>
<evidence type="ECO:0000313" key="2">
    <source>
        <dbReference type="EMBL" id="KLU66413.1"/>
    </source>
</evidence>
<dbReference type="PATRIC" id="fig|476652.3.peg.1873"/>
<reference evidence="2 3" key="1">
    <citation type="submission" date="2015-06" db="EMBL/GenBank/DDBJ databases">
        <title>Draft genome of the moderately acidophilic sulfate reducer Candidatus Desulfosporosinus acididurans strain M1.</title>
        <authorList>
            <person name="Poehlein A."/>
            <person name="Petzsch P."/>
            <person name="Johnson B.D."/>
            <person name="Schloemann M."/>
            <person name="Daniel R."/>
            <person name="Muehling M."/>
        </authorList>
    </citation>
    <scope>NUCLEOTIDE SEQUENCE [LARGE SCALE GENOMIC DNA]</scope>
    <source>
        <strain evidence="2 3">M1</strain>
    </source>
</reference>
<feature type="transmembrane region" description="Helical" evidence="1">
    <location>
        <begin position="38"/>
        <end position="58"/>
    </location>
</feature>
<organism evidence="2 3">
    <name type="scientific">Desulfosporosinus acididurans</name>
    <dbReference type="NCBI Taxonomy" id="476652"/>
    <lineage>
        <taxon>Bacteria</taxon>
        <taxon>Bacillati</taxon>
        <taxon>Bacillota</taxon>
        <taxon>Clostridia</taxon>
        <taxon>Eubacteriales</taxon>
        <taxon>Desulfitobacteriaceae</taxon>
        <taxon>Desulfosporosinus</taxon>
    </lineage>
</organism>
<protein>
    <submittedName>
        <fullName evidence="2">Uncharacterized protein</fullName>
    </submittedName>
</protein>
<dbReference type="AlphaFoldDB" id="A0A0J1FTV2"/>
<dbReference type="EMBL" id="LDZY01000005">
    <property type="protein sequence ID" value="KLU66413.1"/>
    <property type="molecule type" value="Genomic_DNA"/>
</dbReference>
<sequence>MKCRNVFNWSGAFWAFPFLCMQNLLFNRNYYQLLRMENFEAIVVNNGGFVFGLGQILLG</sequence>
<keyword evidence="3" id="KW-1185">Reference proteome</keyword>
<evidence type="ECO:0000313" key="3">
    <source>
        <dbReference type="Proteomes" id="UP000036356"/>
    </source>
</evidence>
<name>A0A0J1FTV2_9FIRM</name>
<proteinExistence type="predicted"/>
<gene>
    <name evidence="2" type="ORF">DEAC_c18120</name>
</gene>
<keyword evidence="1" id="KW-0472">Membrane</keyword>
<keyword evidence="1" id="KW-0812">Transmembrane</keyword>
<comment type="caution">
    <text evidence="2">The sequence shown here is derived from an EMBL/GenBank/DDBJ whole genome shotgun (WGS) entry which is preliminary data.</text>
</comment>